<gene>
    <name evidence="1" type="ORF">LMG29542_01755</name>
</gene>
<evidence type="ECO:0000313" key="1">
    <source>
        <dbReference type="EMBL" id="CAB3752450.1"/>
    </source>
</evidence>
<name>A0A6J5DDU9_9BURK</name>
<protein>
    <submittedName>
        <fullName evidence="1">Uncharacterized protein</fullName>
    </submittedName>
</protein>
<reference evidence="1 2" key="1">
    <citation type="submission" date="2020-04" db="EMBL/GenBank/DDBJ databases">
        <authorList>
            <person name="De Canck E."/>
        </authorList>
    </citation>
    <scope>NUCLEOTIDE SEQUENCE [LARGE SCALE GENOMIC DNA]</scope>
    <source>
        <strain evidence="1 2">LMG 29542</strain>
    </source>
</reference>
<proteinExistence type="predicted"/>
<accession>A0A6J5DDU9</accession>
<evidence type="ECO:0000313" key="2">
    <source>
        <dbReference type="Proteomes" id="UP000494363"/>
    </source>
</evidence>
<dbReference type="AlphaFoldDB" id="A0A6J5DDU9"/>
<sequence length="44" mass="4813">MPRVTVKVLSCGDPSPGCRTHPGLVAPMDYAWTIDRADFLKGPR</sequence>
<keyword evidence="2" id="KW-1185">Reference proteome</keyword>
<dbReference type="EMBL" id="CADIKH010000007">
    <property type="protein sequence ID" value="CAB3752450.1"/>
    <property type="molecule type" value="Genomic_DNA"/>
</dbReference>
<organism evidence="1 2">
    <name type="scientific">Paraburkholderia humisilvae</name>
    <dbReference type="NCBI Taxonomy" id="627669"/>
    <lineage>
        <taxon>Bacteria</taxon>
        <taxon>Pseudomonadati</taxon>
        <taxon>Pseudomonadota</taxon>
        <taxon>Betaproteobacteria</taxon>
        <taxon>Burkholderiales</taxon>
        <taxon>Burkholderiaceae</taxon>
        <taxon>Paraburkholderia</taxon>
    </lineage>
</organism>
<dbReference type="Proteomes" id="UP000494363">
    <property type="component" value="Unassembled WGS sequence"/>
</dbReference>